<dbReference type="EMBL" id="HG793130">
    <property type="protein sequence ID" value="CDK29044.1"/>
    <property type="molecule type" value="Genomic_DNA"/>
</dbReference>
<organism evidence="2 3">
    <name type="scientific">Kuraishia capsulata CBS 1993</name>
    <dbReference type="NCBI Taxonomy" id="1382522"/>
    <lineage>
        <taxon>Eukaryota</taxon>
        <taxon>Fungi</taxon>
        <taxon>Dikarya</taxon>
        <taxon>Ascomycota</taxon>
        <taxon>Saccharomycotina</taxon>
        <taxon>Pichiomycetes</taxon>
        <taxon>Pichiales</taxon>
        <taxon>Pichiaceae</taxon>
        <taxon>Kuraishia</taxon>
    </lineage>
</organism>
<dbReference type="HOGENOM" id="CLU_2015619_0_0_1"/>
<protein>
    <recommendedName>
        <fullName evidence="4">Septum formation protein Maf</fullName>
    </recommendedName>
</protein>
<evidence type="ECO:0000256" key="1">
    <source>
        <dbReference type="ARBA" id="ARBA00022801"/>
    </source>
</evidence>
<dbReference type="GeneID" id="34522421"/>
<gene>
    <name evidence="2" type="ORF">KUCA_T00005031001</name>
</gene>
<evidence type="ECO:0000313" key="2">
    <source>
        <dbReference type="EMBL" id="CDK29044.1"/>
    </source>
</evidence>
<reference evidence="2" key="2">
    <citation type="submission" date="2014-02" db="EMBL/GenBank/DDBJ databases">
        <title>Complete DNA sequence of /Kuraishia capsulata/ illustrates novel genomic features among budding yeasts (/Saccharomycotina/).</title>
        <authorList>
            <person name="Morales L."/>
            <person name="Noel B."/>
            <person name="Porcel B."/>
            <person name="Marcet-Houben M."/>
            <person name="Hullo M-F."/>
            <person name="Sacerdot C."/>
            <person name="Tekaia F."/>
            <person name="Leh-Louis V."/>
            <person name="Despons L."/>
            <person name="Khanna V."/>
            <person name="Aury J-M."/>
            <person name="Barbe V."/>
            <person name="Couloux A."/>
            <person name="Labadie K."/>
            <person name="Pelletier E."/>
            <person name="Souciet J-L."/>
            <person name="Boekhout T."/>
            <person name="Gabaldon T."/>
            <person name="Wincker P."/>
            <person name="Dujon B."/>
        </authorList>
    </citation>
    <scope>NUCLEOTIDE SEQUENCE</scope>
    <source>
        <strain evidence="2">CBS 1993</strain>
    </source>
</reference>
<dbReference type="RefSeq" id="XP_022461033.1">
    <property type="nucleotide sequence ID" value="XM_022606175.1"/>
</dbReference>
<dbReference type="InterPro" id="IPR003697">
    <property type="entry name" value="Maf-like"/>
</dbReference>
<keyword evidence="1" id="KW-0378">Hydrolase</keyword>
<proteinExistence type="predicted"/>
<evidence type="ECO:0008006" key="4">
    <source>
        <dbReference type="Google" id="ProtNLM"/>
    </source>
</evidence>
<dbReference type="Gene3D" id="3.90.950.10">
    <property type="match status" value="1"/>
</dbReference>
<accession>W6MQN4</accession>
<dbReference type="Proteomes" id="UP000019384">
    <property type="component" value="Unassembled WGS sequence"/>
</dbReference>
<dbReference type="SUPFAM" id="SSF52972">
    <property type="entry name" value="ITPase-like"/>
    <property type="match status" value="1"/>
</dbReference>
<dbReference type="AlphaFoldDB" id="W6MQN4"/>
<reference evidence="2" key="1">
    <citation type="submission" date="2013-12" db="EMBL/GenBank/DDBJ databases">
        <authorList>
            <person name="Genoscope - CEA"/>
        </authorList>
    </citation>
    <scope>NUCLEOTIDE SEQUENCE</scope>
    <source>
        <strain evidence="2">CBS 1993</strain>
    </source>
</reference>
<dbReference type="Pfam" id="PF02545">
    <property type="entry name" value="Maf"/>
    <property type="match status" value="1"/>
</dbReference>
<evidence type="ECO:0000313" key="3">
    <source>
        <dbReference type="Proteomes" id="UP000019384"/>
    </source>
</evidence>
<keyword evidence="3" id="KW-1185">Reference proteome</keyword>
<name>W6MQN4_9ASCO</name>
<dbReference type="OrthoDB" id="10267058at2759"/>
<dbReference type="GO" id="GO:0047429">
    <property type="term" value="F:nucleoside triphosphate diphosphatase activity"/>
    <property type="evidence" value="ECO:0007669"/>
    <property type="project" value="InterPro"/>
</dbReference>
<sequence>MSVKPFNHPVFAALEKKRFILASTSPRRAEILQSLGIKDIEIIASSFEENLDKSIRTPEEVSEELNILARRFPKKNQSLIALLICEVRLRHRPWQGIGSMESAKTAGYNSRPGFVGCRHHCRE</sequence>
<dbReference type="InterPro" id="IPR029001">
    <property type="entry name" value="ITPase-like_fam"/>
</dbReference>